<reference evidence="1 2" key="1">
    <citation type="journal article" date="2015" name="Int. J. Syst. Evol. Microbiol.">
        <title>Description of Sphingopyxis fribergensis sp. nov. - a soil bacterium with the ability to degrade styrene and phenylacetic acid.</title>
        <authorList>
            <person name="Oelschlagel M."/>
            <person name="Ruckert C."/>
            <person name="Kalinowski J."/>
            <person name="Schmidt G."/>
            <person name="Schlomann M."/>
            <person name="Tischler D."/>
        </authorList>
    </citation>
    <scope>NUCLEOTIDE SEQUENCE [LARGE SCALE GENOMIC DNA]</scope>
    <source>
        <strain evidence="1 2">Kp5.2</strain>
    </source>
</reference>
<dbReference type="STRING" id="1515612.SKP52_02575"/>
<dbReference type="OrthoDB" id="7448384at2"/>
<evidence type="ECO:0000313" key="1">
    <source>
        <dbReference type="EMBL" id="AJA07450.1"/>
    </source>
</evidence>
<dbReference type="RefSeq" id="WP_039571386.1">
    <property type="nucleotide sequence ID" value="NZ_CP009122.1"/>
</dbReference>
<organism evidence="1 2">
    <name type="scientific">Sphingopyxis fribergensis</name>
    <dbReference type="NCBI Taxonomy" id="1515612"/>
    <lineage>
        <taxon>Bacteria</taxon>
        <taxon>Pseudomonadati</taxon>
        <taxon>Pseudomonadota</taxon>
        <taxon>Alphaproteobacteria</taxon>
        <taxon>Sphingomonadales</taxon>
        <taxon>Sphingomonadaceae</taxon>
        <taxon>Sphingopyxis</taxon>
    </lineage>
</organism>
<evidence type="ECO:0000313" key="2">
    <source>
        <dbReference type="Proteomes" id="UP000030907"/>
    </source>
</evidence>
<dbReference type="AlphaFoldDB" id="A0A0A7PBS7"/>
<dbReference type="Proteomes" id="UP000030907">
    <property type="component" value="Chromosome"/>
</dbReference>
<sequence length="152" mass="15915">MARFNKIFLGPTDKNFPQVREAIAAVALKPGRLVVMSSGEFALAGATTVGQVLLVQDNYLTQKDVDTDWAADDRAVAIEMDDQCLYAARIANGVNIAAIGTALTPAANGTLGIASTGDLVCAYSAEIYNNNSGSEQLLMIRPAGSQSYLSAA</sequence>
<accession>A0A0A7PBS7</accession>
<name>A0A0A7PBS7_9SPHN</name>
<dbReference type="HOGENOM" id="CLU_1739299_0_0_5"/>
<proteinExistence type="predicted"/>
<protein>
    <submittedName>
        <fullName evidence="1">Uncharacterized protein</fullName>
    </submittedName>
</protein>
<dbReference type="EMBL" id="CP009122">
    <property type="protein sequence ID" value="AJA07450.1"/>
    <property type="molecule type" value="Genomic_DNA"/>
</dbReference>
<dbReference type="KEGG" id="sphk:SKP52_02575"/>
<keyword evidence="2" id="KW-1185">Reference proteome</keyword>
<gene>
    <name evidence="1" type="ORF">SKP52_02575</name>
</gene>